<gene>
    <name evidence="3" type="ORF">GCM10023167_01420</name>
</gene>
<evidence type="ECO:0000313" key="3">
    <source>
        <dbReference type="EMBL" id="GAA4382684.1"/>
    </source>
</evidence>
<evidence type="ECO:0000256" key="1">
    <source>
        <dbReference type="SAM" id="MobiDB-lite"/>
    </source>
</evidence>
<comment type="caution">
    <text evidence="3">The sequence shown here is derived from an EMBL/GenBank/DDBJ whole genome shotgun (WGS) entry which is preliminary data.</text>
</comment>
<feature type="transmembrane region" description="Helical" evidence="2">
    <location>
        <begin position="389"/>
        <end position="410"/>
    </location>
</feature>
<feature type="transmembrane region" description="Helical" evidence="2">
    <location>
        <begin position="157"/>
        <end position="187"/>
    </location>
</feature>
<keyword evidence="4" id="KW-1185">Reference proteome</keyword>
<sequence length="457" mass="46931">MTRFTPETLARPLLGGPSGARLATGGPQHGIVGGVLAMCLLGVTTLLGVLLQAPCVARGWEQPFASFRMCASPLANGITATTFPDAPGRAPGASTEFSPASAWLVGLADRLGAGAETGDTAFFMVLVLLLNVLAIAAAGIALLLLGRSRGDRVWIPVAFVSPVIVFTLGQSLDPVGVALALWAVVLLRPAPSRVPRSPLVAGALLALAAFINPLALVVVLALALVLVSRRETTDLIAACGAFIVAVGVLIVLDGRLFGRLAAWWAEAIDRGSVVSLLSYERSLDPGLLTAVSVIVWVLALGIACAVMLAGRSAAPLSLPAVATVLLGLSLLFMPAAPTWNALWLVPFAALAVRHLWVQVAWGLSEAALAAAVHLSDVTALDASEGLSPMWLSVFTLLRLFALAFLVYLATERLRAAPPARMSRDATADAVSAAAGSDIASSVPGGGSGEGDTARPNH</sequence>
<accession>A0ABP8J0W5</accession>
<keyword evidence="2" id="KW-0472">Membrane</keyword>
<feature type="transmembrane region" description="Helical" evidence="2">
    <location>
        <begin position="31"/>
        <end position="51"/>
    </location>
</feature>
<feature type="transmembrane region" description="Helical" evidence="2">
    <location>
        <begin position="121"/>
        <end position="145"/>
    </location>
</feature>
<evidence type="ECO:0000256" key="2">
    <source>
        <dbReference type="SAM" id="Phobius"/>
    </source>
</evidence>
<keyword evidence="2" id="KW-1133">Transmembrane helix</keyword>
<feature type="region of interest" description="Disordered" evidence="1">
    <location>
        <begin position="435"/>
        <end position="457"/>
    </location>
</feature>
<organism evidence="3 4">
    <name type="scientific">Brevibacterium pityocampae</name>
    <dbReference type="NCBI Taxonomy" id="506594"/>
    <lineage>
        <taxon>Bacteria</taxon>
        <taxon>Bacillati</taxon>
        <taxon>Actinomycetota</taxon>
        <taxon>Actinomycetes</taxon>
        <taxon>Micrococcales</taxon>
        <taxon>Brevibacteriaceae</taxon>
        <taxon>Brevibacterium</taxon>
    </lineage>
</organism>
<dbReference type="RefSeq" id="WP_345029080.1">
    <property type="nucleotide sequence ID" value="NZ_BAABGL010000002.1"/>
</dbReference>
<protein>
    <recommendedName>
        <fullName evidence="5">DUF2029 domain-containing protein</fullName>
    </recommendedName>
</protein>
<reference evidence="4" key="1">
    <citation type="journal article" date="2019" name="Int. J. Syst. Evol. Microbiol.">
        <title>The Global Catalogue of Microorganisms (GCM) 10K type strain sequencing project: providing services to taxonomists for standard genome sequencing and annotation.</title>
        <authorList>
            <consortium name="The Broad Institute Genomics Platform"/>
            <consortium name="The Broad Institute Genome Sequencing Center for Infectious Disease"/>
            <person name="Wu L."/>
            <person name="Ma J."/>
        </authorList>
    </citation>
    <scope>NUCLEOTIDE SEQUENCE [LARGE SCALE GENOMIC DNA]</scope>
    <source>
        <strain evidence="4">JCM 17808</strain>
    </source>
</reference>
<feature type="transmembrane region" description="Helical" evidence="2">
    <location>
        <begin position="234"/>
        <end position="252"/>
    </location>
</feature>
<evidence type="ECO:0000313" key="4">
    <source>
        <dbReference type="Proteomes" id="UP001500642"/>
    </source>
</evidence>
<dbReference type="Proteomes" id="UP001500642">
    <property type="component" value="Unassembled WGS sequence"/>
</dbReference>
<feature type="transmembrane region" description="Helical" evidence="2">
    <location>
        <begin position="199"/>
        <end position="227"/>
    </location>
</feature>
<feature type="transmembrane region" description="Helical" evidence="2">
    <location>
        <begin position="316"/>
        <end position="336"/>
    </location>
</feature>
<feature type="transmembrane region" description="Helical" evidence="2">
    <location>
        <begin position="287"/>
        <end position="309"/>
    </location>
</feature>
<proteinExistence type="predicted"/>
<evidence type="ECO:0008006" key="5">
    <source>
        <dbReference type="Google" id="ProtNLM"/>
    </source>
</evidence>
<dbReference type="EMBL" id="BAABGL010000002">
    <property type="protein sequence ID" value="GAA4382684.1"/>
    <property type="molecule type" value="Genomic_DNA"/>
</dbReference>
<keyword evidence="2" id="KW-0812">Transmembrane</keyword>
<name>A0ABP8J0W5_9MICO</name>